<feature type="transmembrane region" description="Helical" evidence="13">
    <location>
        <begin position="12"/>
        <end position="30"/>
    </location>
</feature>
<dbReference type="KEGG" id="ptaw:DW352_07690"/>
<evidence type="ECO:0000256" key="7">
    <source>
        <dbReference type="ARBA" id="ARBA00022958"/>
    </source>
</evidence>
<evidence type="ECO:0000256" key="9">
    <source>
        <dbReference type="ARBA" id="ARBA00023065"/>
    </source>
</evidence>
<feature type="transmembrane region" description="Helical" evidence="13">
    <location>
        <begin position="151"/>
        <end position="177"/>
    </location>
</feature>
<dbReference type="AlphaFoldDB" id="A0A345ZU10"/>
<evidence type="ECO:0000256" key="3">
    <source>
        <dbReference type="ARBA" id="ARBA00022448"/>
    </source>
</evidence>
<dbReference type="RefSeq" id="WP_115690026.1">
    <property type="nucleotide sequence ID" value="NZ_CP031417.1"/>
</dbReference>
<evidence type="ECO:0000256" key="1">
    <source>
        <dbReference type="ARBA" id="ARBA00004141"/>
    </source>
</evidence>
<evidence type="ECO:0000256" key="4">
    <source>
        <dbReference type="ARBA" id="ARBA00022538"/>
    </source>
</evidence>
<comment type="similarity">
    <text evidence="2">Belongs to the TMEM175 family.</text>
</comment>
<keyword evidence="8 13" id="KW-1133">Transmembrane helix</keyword>
<organism evidence="14 15">
    <name type="scientific">Pseudolabrys taiwanensis</name>
    <dbReference type="NCBI Taxonomy" id="331696"/>
    <lineage>
        <taxon>Bacteria</taxon>
        <taxon>Pseudomonadati</taxon>
        <taxon>Pseudomonadota</taxon>
        <taxon>Alphaproteobacteria</taxon>
        <taxon>Hyphomicrobiales</taxon>
        <taxon>Xanthobacteraceae</taxon>
        <taxon>Pseudolabrys</taxon>
    </lineage>
</organism>
<proteinExistence type="inferred from homology"/>
<keyword evidence="3" id="KW-0813">Transport</keyword>
<dbReference type="EMBL" id="CP031417">
    <property type="protein sequence ID" value="AXK80407.1"/>
    <property type="molecule type" value="Genomic_DNA"/>
</dbReference>
<dbReference type="Pfam" id="PF06736">
    <property type="entry name" value="TMEM175"/>
    <property type="match status" value="1"/>
</dbReference>
<keyword evidence="10 13" id="KW-0472">Membrane</keyword>
<reference evidence="14 15" key="1">
    <citation type="submission" date="2018-07" db="EMBL/GenBank/DDBJ databases">
        <authorList>
            <person name="Quirk P.G."/>
            <person name="Krulwich T.A."/>
        </authorList>
    </citation>
    <scope>NUCLEOTIDE SEQUENCE [LARGE SCALE GENOMIC DNA]</scope>
    <source>
        <strain evidence="14 15">CC-BB4</strain>
    </source>
</reference>
<protein>
    <submittedName>
        <fullName evidence="14">DUF1211 domain-containing protein</fullName>
    </submittedName>
</protein>
<dbReference type="InterPro" id="IPR010617">
    <property type="entry name" value="TMEM175-like"/>
</dbReference>
<evidence type="ECO:0000256" key="12">
    <source>
        <dbReference type="ARBA" id="ARBA00034430"/>
    </source>
</evidence>
<gene>
    <name evidence="14" type="ORF">DW352_07690</name>
</gene>
<comment type="catalytic activity">
    <reaction evidence="12">
        <text>K(+)(in) = K(+)(out)</text>
        <dbReference type="Rhea" id="RHEA:29463"/>
        <dbReference type="ChEBI" id="CHEBI:29103"/>
    </reaction>
</comment>
<keyword evidence="15" id="KW-1185">Reference proteome</keyword>
<accession>A0A345ZU10</accession>
<keyword evidence="11" id="KW-0407">Ion channel</keyword>
<dbReference type="GO" id="GO:0016020">
    <property type="term" value="C:membrane"/>
    <property type="evidence" value="ECO:0007669"/>
    <property type="project" value="UniProtKB-SubCell"/>
</dbReference>
<evidence type="ECO:0000256" key="6">
    <source>
        <dbReference type="ARBA" id="ARBA00022826"/>
    </source>
</evidence>
<evidence type="ECO:0000256" key="11">
    <source>
        <dbReference type="ARBA" id="ARBA00023303"/>
    </source>
</evidence>
<evidence type="ECO:0000256" key="8">
    <source>
        <dbReference type="ARBA" id="ARBA00022989"/>
    </source>
</evidence>
<keyword evidence="7" id="KW-0630">Potassium</keyword>
<sequence length="193" mass="21948">MRTFPKSRVDALTDGIFAFAMTLLVLELRLPPELPVHDSAALIAQLRALTPQYLAYVISFFVLAAQWRGAIELRRAEETTREALSWWTLYLFFITSVPFSTSVVGRHGDLAPAVWLYAANMIAVATLSLRLRMLEVLPEHRERASAGNLRIWLFIVTALLSIVASLIVPGHAMYAYFLNFLSWPLSRWRRLES</sequence>
<dbReference type="OrthoDB" id="7626281at2"/>
<keyword evidence="9" id="KW-0406">Ion transport</keyword>
<evidence type="ECO:0000313" key="15">
    <source>
        <dbReference type="Proteomes" id="UP000254889"/>
    </source>
</evidence>
<keyword evidence="6" id="KW-0631">Potassium channel</keyword>
<keyword evidence="4" id="KW-0633">Potassium transport</keyword>
<feature type="transmembrane region" description="Helical" evidence="13">
    <location>
        <begin position="83"/>
        <end position="104"/>
    </location>
</feature>
<evidence type="ECO:0000256" key="10">
    <source>
        <dbReference type="ARBA" id="ARBA00023136"/>
    </source>
</evidence>
<evidence type="ECO:0000256" key="5">
    <source>
        <dbReference type="ARBA" id="ARBA00022692"/>
    </source>
</evidence>
<evidence type="ECO:0000313" key="14">
    <source>
        <dbReference type="EMBL" id="AXK80407.1"/>
    </source>
</evidence>
<keyword evidence="5 13" id="KW-0812">Transmembrane</keyword>
<feature type="transmembrane region" description="Helical" evidence="13">
    <location>
        <begin position="110"/>
        <end position="131"/>
    </location>
</feature>
<comment type="subcellular location">
    <subcellularLocation>
        <location evidence="1">Membrane</location>
        <topology evidence="1">Multi-pass membrane protein</topology>
    </subcellularLocation>
</comment>
<dbReference type="GO" id="GO:0005267">
    <property type="term" value="F:potassium channel activity"/>
    <property type="evidence" value="ECO:0007669"/>
    <property type="project" value="UniProtKB-KW"/>
</dbReference>
<dbReference type="GO" id="GO:0015252">
    <property type="term" value="F:proton channel activity"/>
    <property type="evidence" value="ECO:0007669"/>
    <property type="project" value="InterPro"/>
</dbReference>
<evidence type="ECO:0000256" key="2">
    <source>
        <dbReference type="ARBA" id="ARBA00006920"/>
    </source>
</evidence>
<dbReference type="Proteomes" id="UP000254889">
    <property type="component" value="Chromosome"/>
</dbReference>
<name>A0A345ZU10_9HYPH</name>
<evidence type="ECO:0000256" key="13">
    <source>
        <dbReference type="SAM" id="Phobius"/>
    </source>
</evidence>